<reference evidence="5" key="1">
    <citation type="journal article" date="2014" name="Genome Announc.">
        <title>Draft genome sequence of Weissella oryzae SG25T, isolated from fermented rice grains.</title>
        <authorList>
            <person name="Tanizawa Y."/>
            <person name="Fujisawa T."/>
            <person name="Mochizuki T."/>
            <person name="Kaminuma E."/>
            <person name="Suzuki Y."/>
            <person name="Nakamura Y."/>
            <person name="Tohno M."/>
        </authorList>
    </citation>
    <scope>NUCLEOTIDE SEQUENCE [LARGE SCALE GENOMIC DNA]</scope>
    <source>
        <strain evidence="5">DSM 25784 / JCM 18191 / LMG 30913 / SG25</strain>
    </source>
</reference>
<dbReference type="RefSeq" id="WP_027698869.1">
    <property type="nucleotide sequence ID" value="NZ_DF820488.1"/>
</dbReference>
<dbReference type="InterPro" id="IPR047057">
    <property type="entry name" value="MerR_fam"/>
</dbReference>
<evidence type="ECO:0000313" key="4">
    <source>
        <dbReference type="EMBL" id="GAK30797.1"/>
    </source>
</evidence>
<keyword evidence="5" id="KW-1185">Reference proteome</keyword>
<dbReference type="CDD" id="cd01109">
    <property type="entry name" value="HTH_YyaN"/>
    <property type="match status" value="1"/>
</dbReference>
<keyword evidence="1" id="KW-0238">DNA-binding</keyword>
<dbReference type="PANTHER" id="PTHR30204">
    <property type="entry name" value="REDOX-CYCLING DRUG-SENSING TRANSCRIPTIONAL ACTIVATOR SOXR"/>
    <property type="match status" value="1"/>
</dbReference>
<keyword evidence="2" id="KW-0175">Coiled coil</keyword>
<dbReference type="PANTHER" id="PTHR30204:SF98">
    <property type="entry name" value="HTH-TYPE TRANSCRIPTIONAL REGULATOR ADHR"/>
    <property type="match status" value="1"/>
</dbReference>
<dbReference type="STRING" id="1329250.WOSG25_050690"/>
<dbReference type="InterPro" id="IPR009061">
    <property type="entry name" value="DNA-bd_dom_put_sf"/>
</dbReference>
<dbReference type="AlphaFoldDB" id="A0A069CTV4"/>
<evidence type="ECO:0000256" key="1">
    <source>
        <dbReference type="ARBA" id="ARBA00023125"/>
    </source>
</evidence>
<organism evidence="4 5">
    <name type="scientific">Weissella oryzae (strain DSM 25784 / JCM 18191 / LMG 30913 / SG25)</name>
    <dbReference type="NCBI Taxonomy" id="1329250"/>
    <lineage>
        <taxon>Bacteria</taxon>
        <taxon>Bacillati</taxon>
        <taxon>Bacillota</taxon>
        <taxon>Bacilli</taxon>
        <taxon>Lactobacillales</taxon>
        <taxon>Lactobacillaceae</taxon>
        <taxon>Weissella</taxon>
    </lineage>
</organism>
<dbReference type="Gene3D" id="1.10.1660.10">
    <property type="match status" value="1"/>
</dbReference>
<evidence type="ECO:0000256" key="2">
    <source>
        <dbReference type="SAM" id="Coils"/>
    </source>
</evidence>
<proteinExistence type="predicted"/>
<dbReference type="InterPro" id="IPR000551">
    <property type="entry name" value="MerR-type_HTH_dom"/>
</dbReference>
<protein>
    <submittedName>
        <fullName evidence="4">MerR family transcriptional regulator</fullName>
    </submittedName>
</protein>
<evidence type="ECO:0000259" key="3">
    <source>
        <dbReference type="PROSITE" id="PS50937"/>
    </source>
</evidence>
<feature type="domain" description="HTH merR-type" evidence="3">
    <location>
        <begin position="1"/>
        <end position="69"/>
    </location>
</feature>
<feature type="coiled-coil region" evidence="2">
    <location>
        <begin position="74"/>
        <end position="129"/>
    </location>
</feature>
<accession>A0A069CTV4</accession>
<dbReference type="SUPFAM" id="SSF46955">
    <property type="entry name" value="Putative DNA-binding domain"/>
    <property type="match status" value="1"/>
</dbReference>
<dbReference type="PRINTS" id="PR00040">
    <property type="entry name" value="HTHMERR"/>
</dbReference>
<dbReference type="OrthoDB" id="9811174at2"/>
<dbReference type="EMBL" id="DF820488">
    <property type="protein sequence ID" value="GAK30797.1"/>
    <property type="molecule type" value="Genomic_DNA"/>
</dbReference>
<dbReference type="GO" id="GO:0003700">
    <property type="term" value="F:DNA-binding transcription factor activity"/>
    <property type="evidence" value="ECO:0007669"/>
    <property type="project" value="InterPro"/>
</dbReference>
<gene>
    <name evidence="4" type="ORF">WOSG25_050690</name>
</gene>
<dbReference type="Pfam" id="PF13411">
    <property type="entry name" value="MerR_1"/>
    <property type="match status" value="1"/>
</dbReference>
<dbReference type="Proteomes" id="UP000030643">
    <property type="component" value="Unassembled WGS sequence"/>
</dbReference>
<sequence>MNVKEASVLTGVSTDTIRYYEKEGLIPLIERNDSGNREIDEKIIRRITFAKQMRAAGISVKSLKEYIDLVDDADDNSERQKSILRDQIADMEERRDDIQFAINHLNYKLEHYDDHMRQTEDELHELEQKPQK</sequence>
<dbReference type="GO" id="GO:0003677">
    <property type="term" value="F:DNA binding"/>
    <property type="evidence" value="ECO:0007669"/>
    <property type="project" value="UniProtKB-KW"/>
</dbReference>
<dbReference type="PROSITE" id="PS50937">
    <property type="entry name" value="HTH_MERR_2"/>
    <property type="match status" value="1"/>
</dbReference>
<evidence type="ECO:0000313" key="5">
    <source>
        <dbReference type="Proteomes" id="UP000030643"/>
    </source>
</evidence>
<dbReference type="eggNOG" id="COG0789">
    <property type="taxonomic scope" value="Bacteria"/>
</dbReference>
<dbReference type="SMART" id="SM00422">
    <property type="entry name" value="HTH_MERR"/>
    <property type="match status" value="1"/>
</dbReference>
<name>A0A069CTV4_WEIOS</name>